<dbReference type="InterPro" id="IPR039426">
    <property type="entry name" value="TonB-dep_rcpt-like"/>
</dbReference>
<dbReference type="InterPro" id="IPR023997">
    <property type="entry name" value="TonB-dep_OMP_SusC/RagA_CS"/>
</dbReference>
<evidence type="ECO:0000256" key="4">
    <source>
        <dbReference type="ARBA" id="ARBA00022692"/>
    </source>
</evidence>
<dbReference type="GO" id="GO:0009279">
    <property type="term" value="C:cell outer membrane"/>
    <property type="evidence" value="ECO:0007669"/>
    <property type="project" value="UniProtKB-SubCell"/>
</dbReference>
<evidence type="ECO:0000256" key="6">
    <source>
        <dbReference type="ARBA" id="ARBA00023136"/>
    </source>
</evidence>
<keyword evidence="4 8" id="KW-0812">Transmembrane</keyword>
<dbReference type="InterPro" id="IPR037066">
    <property type="entry name" value="Plug_dom_sf"/>
</dbReference>
<feature type="domain" description="TonB-dependent receptor-like beta-barrel" evidence="10">
    <location>
        <begin position="342"/>
        <end position="746"/>
    </location>
</feature>
<organism evidence="12 13">
    <name type="scientific">Echinicola pacifica</name>
    <dbReference type="NCBI Taxonomy" id="346377"/>
    <lineage>
        <taxon>Bacteria</taxon>
        <taxon>Pseudomonadati</taxon>
        <taxon>Bacteroidota</taxon>
        <taxon>Cytophagia</taxon>
        <taxon>Cytophagales</taxon>
        <taxon>Cyclobacteriaceae</taxon>
        <taxon>Echinicola</taxon>
    </lineage>
</organism>
<evidence type="ECO:0000256" key="5">
    <source>
        <dbReference type="ARBA" id="ARBA00023077"/>
    </source>
</evidence>
<comment type="subcellular location">
    <subcellularLocation>
        <location evidence="1 8">Cell outer membrane</location>
        <topology evidence="1 8">Multi-pass membrane protein</topology>
    </subcellularLocation>
</comment>
<dbReference type="AlphaFoldDB" id="A0A918QBZ1"/>
<evidence type="ECO:0000256" key="9">
    <source>
        <dbReference type="RuleBase" id="RU003357"/>
    </source>
</evidence>
<evidence type="ECO:0000256" key="1">
    <source>
        <dbReference type="ARBA" id="ARBA00004571"/>
    </source>
</evidence>
<dbReference type="SUPFAM" id="SSF56935">
    <property type="entry name" value="Porins"/>
    <property type="match status" value="1"/>
</dbReference>
<reference evidence="12" key="1">
    <citation type="journal article" date="2014" name="Int. J. Syst. Evol. Microbiol.">
        <title>Complete genome sequence of Corynebacterium casei LMG S-19264T (=DSM 44701T), isolated from a smear-ripened cheese.</title>
        <authorList>
            <consortium name="US DOE Joint Genome Institute (JGI-PGF)"/>
            <person name="Walter F."/>
            <person name="Albersmeier A."/>
            <person name="Kalinowski J."/>
            <person name="Ruckert C."/>
        </authorList>
    </citation>
    <scope>NUCLEOTIDE SEQUENCE</scope>
    <source>
        <strain evidence="12">KCTC 12368</strain>
    </source>
</reference>
<dbReference type="NCBIfam" id="TIGR04057">
    <property type="entry name" value="SusC_RagA_signa"/>
    <property type="match status" value="1"/>
</dbReference>
<dbReference type="InterPro" id="IPR023996">
    <property type="entry name" value="TonB-dep_OMP_SusC/RagA"/>
</dbReference>
<dbReference type="Gene3D" id="2.170.130.10">
    <property type="entry name" value="TonB-dependent receptor, plug domain"/>
    <property type="match status" value="1"/>
</dbReference>
<keyword evidence="5 9" id="KW-0798">TonB box</keyword>
<dbReference type="Pfam" id="PF00593">
    <property type="entry name" value="TonB_dep_Rec_b-barrel"/>
    <property type="match status" value="1"/>
</dbReference>
<dbReference type="EMBL" id="BMWX01000008">
    <property type="protein sequence ID" value="GGZ38757.1"/>
    <property type="molecule type" value="Genomic_DNA"/>
</dbReference>
<feature type="domain" description="TonB-dependent receptor plug" evidence="11">
    <location>
        <begin position="23"/>
        <end position="143"/>
    </location>
</feature>
<comment type="similarity">
    <text evidence="8 9">Belongs to the TonB-dependent receptor family.</text>
</comment>
<evidence type="ECO:0000256" key="3">
    <source>
        <dbReference type="ARBA" id="ARBA00022452"/>
    </source>
</evidence>
<comment type="caution">
    <text evidence="12">The sequence shown here is derived from an EMBL/GenBank/DDBJ whole genome shotgun (WGS) entry which is preliminary data.</text>
</comment>
<keyword evidence="2 8" id="KW-0813">Transport</keyword>
<protein>
    <submittedName>
        <fullName evidence="12">SusC/RagA family TonB-linked outer membrane protein</fullName>
    </submittedName>
</protein>
<dbReference type="NCBIfam" id="TIGR04056">
    <property type="entry name" value="OMP_RagA_SusC"/>
    <property type="match status" value="1"/>
</dbReference>
<accession>A0A918QBZ1</accession>
<evidence type="ECO:0000259" key="11">
    <source>
        <dbReference type="Pfam" id="PF07715"/>
    </source>
</evidence>
<evidence type="ECO:0000259" key="10">
    <source>
        <dbReference type="Pfam" id="PF00593"/>
    </source>
</evidence>
<sequence>MEEDISEMGEFVVTALGITRDEKSIGYATQQVDGENLTYAKEQNVLGSLAGKVAGVQVEGASGASMGGTQKIKIRGVNSISGASQPLIVIDGTPISNSNFSGDDGTDYGNLGQDVNAEDIETINVLKGPAASALYGIRGQYGVVMITTKKGKKGSDVQVQLNSSVSVESVFNLMPYQNQYGGGSSQTWRTLPNGDKYVDMQVDESWGPKMDGTLVRHVQSFYPQDPEYGQLAPFVAHPDNIKDYYETGSTVNNGVTITGGGGNSNYRISLNDTRIQGVEPNTMLKRNNVGVSLGVDMTSKLRISSNINYAMNSGRRPGQGSEDGSRYLGQWFQRSLDMERLKNYKYDDGSFFHWNLRRPSSSTGELASFSPLYWANPYFIANENYSEDNRDRLFGDVGLTYQVLPGLKVSGFVRTDTYTQNIDSRAAFGGRGVPGYSIGKYQNREMNYELLAQYSKTWEAFSLNANLGSNFYDRNYTYLSMATVGGLSSPGFYNINGSIDRPSTTNYELNKQIKSAYGMVSLGYKGTYFLDASLRNDNSSTLPEANNSYWYPSISGSFVFSELTDWKVLSLGKLRMSYAQAGSDLSPYGTTSFYNVGTVYTGENGPVNTLAVPDNLNNPNLEPSFAHSYEAGFDLNFFEGRLGVAFTYYQQINKNQILNLDLSGASGYGSATINAGEIRNKGYEMAINGTAIKNSKLTWDIAFNISRNRNEVVELYPGIDVYQYGSTTYSSTTSYLNSYEGKPFGSLVGQAYQRDEATGKILLGGNNIPLYTDATYDFGTVLPDFNGGLQNVVRVGKFEISAMIDFQVGGQFFSRSKMLAVRTGLDPLTVETNDKGFNVRDDVASGGGVRVEGISSETGEEVIAYVNPQTYYGTVGRRIYEDWLYDASYVRFKEFRIGYNFTKDVLGNFPVENINVAIMGKNLGMIFQNAPKGINPAEISVGSQSIGWYESGQLPSVRSLGFNLNVTF</sequence>
<evidence type="ECO:0000256" key="8">
    <source>
        <dbReference type="PROSITE-ProRule" id="PRU01360"/>
    </source>
</evidence>
<evidence type="ECO:0000256" key="7">
    <source>
        <dbReference type="ARBA" id="ARBA00023237"/>
    </source>
</evidence>
<dbReference type="InterPro" id="IPR036942">
    <property type="entry name" value="Beta-barrel_TonB_sf"/>
</dbReference>
<dbReference type="Gene3D" id="2.40.170.20">
    <property type="entry name" value="TonB-dependent receptor, beta-barrel domain"/>
    <property type="match status" value="1"/>
</dbReference>
<reference evidence="12" key="2">
    <citation type="submission" date="2020-09" db="EMBL/GenBank/DDBJ databases">
        <authorList>
            <person name="Sun Q."/>
            <person name="Kim S."/>
        </authorList>
    </citation>
    <scope>NUCLEOTIDE SEQUENCE</scope>
    <source>
        <strain evidence="12">KCTC 12368</strain>
    </source>
</reference>
<dbReference type="PROSITE" id="PS52016">
    <property type="entry name" value="TONB_DEPENDENT_REC_3"/>
    <property type="match status" value="1"/>
</dbReference>
<gene>
    <name evidence="12" type="ORF">GCM10007049_34910</name>
</gene>
<dbReference type="Proteomes" id="UP000619457">
    <property type="component" value="Unassembled WGS sequence"/>
</dbReference>
<dbReference type="Pfam" id="PF07715">
    <property type="entry name" value="Plug"/>
    <property type="match status" value="1"/>
</dbReference>
<keyword evidence="6 8" id="KW-0472">Membrane</keyword>
<name>A0A918QBZ1_9BACT</name>
<evidence type="ECO:0000313" key="13">
    <source>
        <dbReference type="Proteomes" id="UP000619457"/>
    </source>
</evidence>
<proteinExistence type="inferred from homology"/>
<dbReference type="InterPro" id="IPR012910">
    <property type="entry name" value="Plug_dom"/>
</dbReference>
<keyword evidence="13" id="KW-1185">Reference proteome</keyword>
<evidence type="ECO:0000313" key="12">
    <source>
        <dbReference type="EMBL" id="GGZ38757.1"/>
    </source>
</evidence>
<dbReference type="InterPro" id="IPR000531">
    <property type="entry name" value="Beta-barrel_TonB"/>
</dbReference>
<keyword evidence="3 8" id="KW-1134">Transmembrane beta strand</keyword>
<keyword evidence="7 8" id="KW-0998">Cell outer membrane</keyword>
<evidence type="ECO:0000256" key="2">
    <source>
        <dbReference type="ARBA" id="ARBA00022448"/>
    </source>
</evidence>